<evidence type="ECO:0000256" key="1">
    <source>
        <dbReference type="SAM" id="MobiDB-lite"/>
    </source>
</evidence>
<name>A0AAD8RM90_LOLMU</name>
<proteinExistence type="predicted"/>
<accession>A0AAD8RM90</accession>
<feature type="region of interest" description="Disordered" evidence="1">
    <location>
        <begin position="205"/>
        <end position="224"/>
    </location>
</feature>
<gene>
    <name evidence="2" type="ORF">QYE76_001908</name>
</gene>
<keyword evidence="3" id="KW-1185">Reference proteome</keyword>
<comment type="caution">
    <text evidence="2">The sequence shown here is derived from an EMBL/GenBank/DDBJ whole genome shotgun (WGS) entry which is preliminary data.</text>
</comment>
<dbReference type="PANTHER" id="PTHR47150">
    <property type="entry name" value="OS12G0169200 PROTEIN"/>
    <property type="match status" value="1"/>
</dbReference>
<dbReference type="Proteomes" id="UP001231189">
    <property type="component" value="Unassembled WGS sequence"/>
</dbReference>
<dbReference type="EMBL" id="JAUUTY010000005">
    <property type="protein sequence ID" value="KAK1627593.1"/>
    <property type="molecule type" value="Genomic_DNA"/>
</dbReference>
<sequence length="297" mass="33006">MVDSDDDYFKNFIDASSDDESGDEFFTEAALIIHEHISRRSPCTGVLARARGRLGPQRERGHDQLFTDYFQYKALFTPRRRLDVQTIVSPDDGVKLYDDYFCAKVDAIGKDTWIWHSFFGMAGSHNDINVLQRSPVFDRLAYGQSPDVDFEINGHHYTKGYYLADGIYAPWATLVKTIRKPNSEQEARRYSLGFGCSARHRSTHAQRKPALKLSPRVAAPPPNPRLRATVGAISAMDMTFDTPPTPPYLFPPTAATAFVVAPPHAPNPSSGTDAENTASRALFVSLRPTLHTSVAAA</sequence>
<evidence type="ECO:0000313" key="2">
    <source>
        <dbReference type="EMBL" id="KAK1627593.1"/>
    </source>
</evidence>
<dbReference type="PANTHER" id="PTHR47150:SF7">
    <property type="entry name" value="NUCLEASE"/>
    <property type="match status" value="1"/>
</dbReference>
<evidence type="ECO:0008006" key="4">
    <source>
        <dbReference type="Google" id="ProtNLM"/>
    </source>
</evidence>
<dbReference type="AlphaFoldDB" id="A0AAD8RM90"/>
<protein>
    <recommendedName>
        <fullName evidence="4">Transposase</fullName>
    </recommendedName>
</protein>
<reference evidence="2" key="1">
    <citation type="submission" date="2023-07" db="EMBL/GenBank/DDBJ databases">
        <title>A chromosome-level genome assembly of Lolium multiflorum.</title>
        <authorList>
            <person name="Chen Y."/>
            <person name="Copetti D."/>
            <person name="Kolliker R."/>
            <person name="Studer B."/>
        </authorList>
    </citation>
    <scope>NUCLEOTIDE SEQUENCE</scope>
    <source>
        <strain evidence="2">02402/16</strain>
        <tissue evidence="2">Leaf</tissue>
    </source>
</reference>
<evidence type="ECO:0000313" key="3">
    <source>
        <dbReference type="Proteomes" id="UP001231189"/>
    </source>
</evidence>
<dbReference type="InterPro" id="IPR006912">
    <property type="entry name" value="Harbinger_derived_prot"/>
</dbReference>
<dbReference type="Pfam" id="PF04827">
    <property type="entry name" value="Plant_tran"/>
    <property type="match status" value="1"/>
</dbReference>
<organism evidence="2 3">
    <name type="scientific">Lolium multiflorum</name>
    <name type="common">Italian ryegrass</name>
    <name type="synonym">Lolium perenne subsp. multiflorum</name>
    <dbReference type="NCBI Taxonomy" id="4521"/>
    <lineage>
        <taxon>Eukaryota</taxon>
        <taxon>Viridiplantae</taxon>
        <taxon>Streptophyta</taxon>
        <taxon>Embryophyta</taxon>
        <taxon>Tracheophyta</taxon>
        <taxon>Spermatophyta</taxon>
        <taxon>Magnoliopsida</taxon>
        <taxon>Liliopsida</taxon>
        <taxon>Poales</taxon>
        <taxon>Poaceae</taxon>
        <taxon>BOP clade</taxon>
        <taxon>Pooideae</taxon>
        <taxon>Poodae</taxon>
        <taxon>Poeae</taxon>
        <taxon>Poeae Chloroplast Group 2 (Poeae type)</taxon>
        <taxon>Loliodinae</taxon>
        <taxon>Loliinae</taxon>
        <taxon>Lolium</taxon>
    </lineage>
</organism>